<dbReference type="Gene3D" id="1.10.555.10">
    <property type="entry name" value="Rho GTPase activation protein"/>
    <property type="match status" value="1"/>
</dbReference>
<feature type="region of interest" description="Disordered" evidence="1">
    <location>
        <begin position="1580"/>
        <end position="1626"/>
    </location>
</feature>
<feature type="compositionally biased region" description="Polar residues" evidence="1">
    <location>
        <begin position="1024"/>
        <end position="1038"/>
    </location>
</feature>
<evidence type="ECO:0000313" key="4">
    <source>
        <dbReference type="EnsemblMetazoa" id="Aqu2.1.34862_001"/>
    </source>
</evidence>
<protein>
    <recommendedName>
        <fullName evidence="6">Rho-GAP domain-containing protein</fullName>
    </recommendedName>
</protein>
<dbReference type="CDD" id="cd22207">
    <property type="entry name" value="pseudoGTPaseD_p190RhoGAP"/>
    <property type="match status" value="1"/>
</dbReference>
<dbReference type="SMART" id="SM00324">
    <property type="entry name" value="RhoGAP"/>
    <property type="match status" value="1"/>
</dbReference>
<evidence type="ECO:0000259" key="3">
    <source>
        <dbReference type="PROSITE" id="PS51852"/>
    </source>
</evidence>
<name>A0A1X7V5R8_AMPQE</name>
<feature type="compositionally biased region" description="Basic and acidic residues" evidence="1">
    <location>
        <begin position="1580"/>
        <end position="1592"/>
    </location>
</feature>
<dbReference type="GO" id="GO:0007266">
    <property type="term" value="P:Rho protein signal transduction"/>
    <property type="evidence" value="ECO:0007669"/>
    <property type="project" value="TreeGrafter"/>
</dbReference>
<feature type="region of interest" description="Disordered" evidence="1">
    <location>
        <begin position="938"/>
        <end position="957"/>
    </location>
</feature>
<feature type="region of interest" description="Disordered" evidence="1">
    <location>
        <begin position="1367"/>
        <end position="1477"/>
    </location>
</feature>
<dbReference type="InterPro" id="IPR008936">
    <property type="entry name" value="Rho_GTPase_activation_prot"/>
</dbReference>
<dbReference type="InParanoid" id="A0A1X7V5R8"/>
<organism evidence="4">
    <name type="scientific">Amphimedon queenslandica</name>
    <name type="common">Sponge</name>
    <dbReference type="NCBI Taxonomy" id="400682"/>
    <lineage>
        <taxon>Eukaryota</taxon>
        <taxon>Metazoa</taxon>
        <taxon>Porifera</taxon>
        <taxon>Demospongiae</taxon>
        <taxon>Heteroscleromorpha</taxon>
        <taxon>Haplosclerida</taxon>
        <taxon>Niphatidae</taxon>
        <taxon>Amphimedon</taxon>
    </lineage>
</organism>
<reference evidence="4" key="2">
    <citation type="submission" date="2017-05" db="UniProtKB">
        <authorList>
            <consortium name="EnsemblMetazoa"/>
        </authorList>
    </citation>
    <scope>IDENTIFICATION</scope>
</reference>
<feature type="compositionally biased region" description="Acidic residues" evidence="1">
    <location>
        <begin position="1422"/>
        <end position="1433"/>
    </location>
</feature>
<dbReference type="SUPFAM" id="SSF52540">
    <property type="entry name" value="P-loop containing nucleoside triphosphate hydrolases"/>
    <property type="match status" value="1"/>
</dbReference>
<dbReference type="OMA" id="WEILIRI"/>
<reference evidence="5" key="1">
    <citation type="journal article" date="2010" name="Nature">
        <title>The Amphimedon queenslandica genome and the evolution of animal complexity.</title>
        <authorList>
            <person name="Srivastava M."/>
            <person name="Simakov O."/>
            <person name="Chapman J."/>
            <person name="Fahey B."/>
            <person name="Gauthier M.E."/>
            <person name="Mitros T."/>
            <person name="Richards G.S."/>
            <person name="Conaco C."/>
            <person name="Dacre M."/>
            <person name="Hellsten U."/>
            <person name="Larroux C."/>
            <person name="Putnam N.H."/>
            <person name="Stanke M."/>
            <person name="Adamska M."/>
            <person name="Darling A."/>
            <person name="Degnan S.M."/>
            <person name="Oakley T.H."/>
            <person name="Plachetzki D.C."/>
            <person name="Zhai Y."/>
            <person name="Adamski M."/>
            <person name="Calcino A."/>
            <person name="Cummins S.F."/>
            <person name="Goodstein D.M."/>
            <person name="Harris C."/>
            <person name="Jackson D.J."/>
            <person name="Leys S.P."/>
            <person name="Shu S."/>
            <person name="Woodcroft B.J."/>
            <person name="Vervoort M."/>
            <person name="Kosik K.S."/>
            <person name="Manning G."/>
            <person name="Degnan B.M."/>
            <person name="Rokhsar D.S."/>
        </authorList>
    </citation>
    <scope>NUCLEOTIDE SEQUENCE [LARGE SCALE GENOMIC DNA]</scope>
</reference>
<keyword evidence="5" id="KW-1185">Reference proteome</keyword>
<dbReference type="Proteomes" id="UP000007879">
    <property type="component" value="Unassembled WGS sequence"/>
</dbReference>
<proteinExistence type="predicted"/>
<dbReference type="InterPro" id="IPR039007">
    <property type="entry name" value="pG1"/>
</dbReference>
<dbReference type="InterPro" id="IPR027417">
    <property type="entry name" value="P-loop_NTPase"/>
</dbReference>
<accession>A0A1X7V5R8</accession>
<dbReference type="PANTHER" id="PTHR46005:SF4">
    <property type="entry name" value="RHO GTPASE-ACTIVATING PROTEIN 190"/>
    <property type="match status" value="1"/>
</dbReference>
<gene>
    <name evidence="4" type="primary">100634560</name>
</gene>
<dbReference type="STRING" id="400682.A0A1X7V5R8"/>
<dbReference type="SUPFAM" id="SSF48350">
    <property type="entry name" value="GTPase activation domain, GAP"/>
    <property type="match status" value="1"/>
</dbReference>
<evidence type="ECO:0000259" key="2">
    <source>
        <dbReference type="PROSITE" id="PS50238"/>
    </source>
</evidence>
<dbReference type="GO" id="GO:0005829">
    <property type="term" value="C:cytosol"/>
    <property type="evidence" value="ECO:0007669"/>
    <property type="project" value="TreeGrafter"/>
</dbReference>
<dbReference type="InterPro" id="IPR051978">
    <property type="entry name" value="Rho-GAP_domain"/>
</dbReference>
<feature type="compositionally biased region" description="Basic residues" evidence="1">
    <location>
        <begin position="1611"/>
        <end position="1626"/>
    </location>
</feature>
<dbReference type="eggNOG" id="KOG4271">
    <property type="taxonomic scope" value="Eukaryota"/>
</dbReference>
<feature type="region of interest" description="Disordered" evidence="1">
    <location>
        <begin position="1091"/>
        <end position="1169"/>
    </location>
</feature>
<evidence type="ECO:0008006" key="6">
    <source>
        <dbReference type="Google" id="ProtNLM"/>
    </source>
</evidence>
<feature type="domain" description="PG1 pseudoGTPase" evidence="3">
    <location>
        <begin position="582"/>
        <end position="755"/>
    </location>
</feature>
<feature type="compositionally biased region" description="Polar residues" evidence="1">
    <location>
        <begin position="1369"/>
        <end position="1378"/>
    </location>
</feature>
<feature type="compositionally biased region" description="Polar residues" evidence="1">
    <location>
        <begin position="1464"/>
        <end position="1477"/>
    </location>
</feature>
<dbReference type="InterPro" id="IPR045786">
    <property type="entry name" value="RhoGAP_pG1_pG2"/>
</dbReference>
<evidence type="ECO:0000256" key="1">
    <source>
        <dbReference type="SAM" id="MobiDB-lite"/>
    </source>
</evidence>
<feature type="compositionally biased region" description="Pro residues" evidence="1">
    <location>
        <begin position="1291"/>
        <end position="1306"/>
    </location>
</feature>
<feature type="region of interest" description="Disordered" evidence="1">
    <location>
        <begin position="1281"/>
        <end position="1350"/>
    </location>
</feature>
<dbReference type="Pfam" id="PF19518">
    <property type="entry name" value="RhoGAP_pG1_pG2"/>
    <property type="match status" value="1"/>
</dbReference>
<dbReference type="InterPro" id="IPR000198">
    <property type="entry name" value="RhoGAP_dom"/>
</dbReference>
<dbReference type="OrthoDB" id="9994905at2759"/>
<dbReference type="CDD" id="cd00882">
    <property type="entry name" value="Ras_like_GTPase"/>
    <property type="match status" value="1"/>
</dbReference>
<dbReference type="EnsemblMetazoa" id="Aqu2.1.34862_001">
    <property type="protein sequence ID" value="Aqu2.1.34862_001"/>
    <property type="gene ID" value="Aqu2.1.34862"/>
</dbReference>
<dbReference type="KEGG" id="aqu:100634560"/>
<dbReference type="PROSITE" id="PS50238">
    <property type="entry name" value="RHOGAP"/>
    <property type="match status" value="1"/>
</dbReference>
<dbReference type="PROSITE" id="PS51852">
    <property type="entry name" value="PG1"/>
    <property type="match status" value="1"/>
</dbReference>
<dbReference type="PANTHER" id="PTHR46005">
    <property type="entry name" value="RHO GTPASE-ACTIVATING PROTEIN 190"/>
    <property type="match status" value="1"/>
</dbReference>
<feature type="compositionally biased region" description="Basic residues" evidence="1">
    <location>
        <begin position="1593"/>
        <end position="1602"/>
    </location>
</feature>
<dbReference type="EnsemblMetazoa" id="XM_019995127.1">
    <property type="protein sequence ID" value="XP_019850686.1"/>
    <property type="gene ID" value="LOC100634560"/>
</dbReference>
<feature type="region of interest" description="Disordered" evidence="1">
    <location>
        <begin position="1019"/>
        <end position="1049"/>
    </location>
</feature>
<dbReference type="Gene3D" id="3.40.50.300">
    <property type="entry name" value="P-loop containing nucleotide triphosphate hydrolases"/>
    <property type="match status" value="1"/>
</dbReference>
<feature type="compositionally biased region" description="Polar residues" evidence="1">
    <location>
        <begin position="940"/>
        <end position="957"/>
    </location>
</feature>
<feature type="compositionally biased region" description="Acidic residues" evidence="1">
    <location>
        <begin position="1446"/>
        <end position="1461"/>
    </location>
</feature>
<feature type="domain" description="Rho-GAP" evidence="2">
    <location>
        <begin position="1633"/>
        <end position="1818"/>
    </location>
</feature>
<sequence>MAAAGRAGGRSTSLTVAVVGVTSSSFLGETDQGEGAGKSCLCNRFIWPHSDQYYDNHPYIVNHSEYGNSIINSTHFLYWGEKLTTLEDASEVSFKVIEHTEFVEDMSLKPFPSQKAYHKRIAVTKLQSSGKLQYVAPNQLTLPEEYTSVSRFPDRNVQVDAFILCIDSSAPFDPKDIRYKIAEKLITSIHSTKKPLVVALTKCDASTQADIHSITESLSKLKKVPQVVEVSSHEGVNVDLCFHSLVHLIDSRKPKTRLLSFEESYSQVKQRTKQSETDFKEMLLSKLTDFTTPHRQAYEIAKAEPEYHPVARFKGESRCKRLIDLRLTELLEKQIDKQSEIFLEMLPQAFSVLLPSVSLTDTYEMCVELIKQHSEYLEYFIEVKGDWREDNEFLFSFPTKIPTSIIEKEGKECLEGYISRLQLEEKKTLAQIKIKEALESCEDLQPGLKAMVAMDKLGLRESAELLSADLLQNIYHERMTVVEQQCSVDIHELLLERLDLFHDYTPGAKELIDKLQDEPRMKKMESAPVKRDGIIIKHISNLEVLRHGPYYTPDIVSSLASASSSIDSYKSNRDNNWWLDEREDGEPFGLAIIAMASDEAITLRSDIMNSCGGSDLYEAERKSYKLDMMCFSGALNSFSTGEFIPQGAVFVVTSIESLDWLKTLCSTHLVSSSSSLAKYRSLPCVILVVDVESFDGNSSSDLYNQAKSLANSLQCVIVVTRPSSLPGRLITQEPTDHLLSSLFDSVSLTTRFIKEGPKLEEDGLNFCLFSLPGDPIDIPGLTDSLYTQQQLSHYDSSKKLLYMKIALEKQHRIATMSLSSTINSKDFRSHPLLGFIILYSAQRKASLAAVKWLLPRLSDIPILLIAMTTDEQAPLVEEGEKLSKDSKKMKFVVCQNILEIGYISEFVSNCFFSRFTTWKSQSLPDEVVQRLCKRKGRQLPQAQPINRSSHSSSTLPHNLSRHSIAVTGDEIRTFDRQSFKSPARAPLNNHLSRNFSMEEEEDPMYTSPADIKMPFSPSHAAGLPSSTSRSHHLSTVFTTPERKISNPEAPLSRTAPMAQFNSLPRNPHHQLPDYVVVPDSEALNKLDTLKRQFKGTSGRESPLGGKGLKEGSSDSLVDECLYADPRETSPAHSPAPSPAKKHSQSSLASSFTQAPPPPIPPREKLYDHLTPRSKRRLQEKGIDISEAHLLAGPESLYSFAEGPPIEGRTSPVLDVGTPQLGMYDMVGESGASLYSLAGEAEVSDINSYPRGGASLTPPTQAVYSYTTVSGREETPEVLYAEPTIPRNWSPSPSPERLPPPARPPKPLKSAKVLNTKMGSKPSRAGTVKERSPPMQQPSPAGPRRGTSPNLIRHVVPDEENPSLIYAIPTKQTKTSPKISRSFHEATPPSGDDSNIYAIPHKLTKTSPKVSHTFHEATPPSGDYEEEDEDDDDAPPPLPERNYNWSDIEDDDEDILGSDDELSSQSSDAMISTGSTPSPVGMYATVSEMKGAKAASATLSPPPTVYRCSKEIEEMEAIYMNFNQLRQLSNKYPQESIYDSLEKVTASISSNPSIVTHLPTTTMNTTPKMPTLSKNALKLMKSMEKKSQREAERRRRKEAKRRKKEEEEARKNQKALKKGKKVKGKAQRKRYFESPLSSIVEEDGVPKLVKECAAFIEKEGLTAEGIYRVSGKKEDIMVFQEKYDQDPSIPIENANLCVNTISGIMKNFFKLLPDPLIPESVLPDLLDIPGRDPQVQKQRMQEVLSKLPKDNIATLTALVKHLHVVQLHHDVNKMTASNLSIVFWPTLMRPPLMDLANPEKQLGFQLSMSKLIENPDFVPEIN</sequence>
<dbReference type="Pfam" id="PF00620">
    <property type="entry name" value="RhoGAP"/>
    <property type="match status" value="1"/>
</dbReference>
<evidence type="ECO:0000313" key="5">
    <source>
        <dbReference type="Proteomes" id="UP000007879"/>
    </source>
</evidence>
<dbReference type="GO" id="GO:0008361">
    <property type="term" value="P:regulation of cell size"/>
    <property type="evidence" value="ECO:0007669"/>
    <property type="project" value="TreeGrafter"/>
</dbReference>
<dbReference type="GO" id="GO:0005096">
    <property type="term" value="F:GTPase activator activity"/>
    <property type="evidence" value="ECO:0007669"/>
    <property type="project" value="TreeGrafter"/>
</dbReference>